<dbReference type="Pfam" id="PF12616">
    <property type="entry name" value="DUF3775"/>
    <property type="match status" value="1"/>
</dbReference>
<evidence type="ECO:0000313" key="1">
    <source>
        <dbReference type="EMBL" id="MCS3903949.1"/>
    </source>
</evidence>
<sequence length="129" mass="14661">MLHINPEVVCAIIEKCQEFHAKEEVSIPHENEWDGGDDWAMQMLADHADDSTLSELKYIIQDLDPSHQVELVALIWLGRGDYDASEWRDAIRDAHDSWNSRTAEYVVATPQVADYLQEGLWSLGYGCGD</sequence>
<dbReference type="AlphaFoldDB" id="A0AAE3HKK2"/>
<accession>A0AAE3HKK2</accession>
<dbReference type="EMBL" id="JANUCT010000014">
    <property type="protein sequence ID" value="MCS3903949.1"/>
    <property type="molecule type" value="Genomic_DNA"/>
</dbReference>
<protein>
    <recommendedName>
        <fullName evidence="3">DUF3775 domain-containing protein</fullName>
    </recommendedName>
</protein>
<gene>
    <name evidence="1" type="ORF">J2T55_001981</name>
</gene>
<evidence type="ECO:0000313" key="2">
    <source>
        <dbReference type="Proteomes" id="UP001204445"/>
    </source>
</evidence>
<evidence type="ECO:0008006" key="3">
    <source>
        <dbReference type="Google" id="ProtNLM"/>
    </source>
</evidence>
<dbReference type="InterPro" id="IPR022254">
    <property type="entry name" value="DUF3775"/>
</dbReference>
<dbReference type="Proteomes" id="UP001204445">
    <property type="component" value="Unassembled WGS sequence"/>
</dbReference>
<reference evidence="1" key="1">
    <citation type="submission" date="2022-08" db="EMBL/GenBank/DDBJ databases">
        <title>Genomic Encyclopedia of Type Strains, Phase III (KMG-III): the genomes of soil and plant-associated and newly described type strains.</title>
        <authorList>
            <person name="Whitman W."/>
        </authorList>
    </citation>
    <scope>NUCLEOTIDE SEQUENCE</scope>
    <source>
        <strain evidence="1">HMT 1</strain>
    </source>
</reference>
<proteinExistence type="predicted"/>
<keyword evidence="2" id="KW-1185">Reference proteome</keyword>
<name>A0AAE3HKK2_9GAMM</name>
<organism evidence="1 2">
    <name type="scientific">Methylohalomonas lacus</name>
    <dbReference type="NCBI Taxonomy" id="398773"/>
    <lineage>
        <taxon>Bacteria</taxon>
        <taxon>Pseudomonadati</taxon>
        <taxon>Pseudomonadota</taxon>
        <taxon>Gammaproteobacteria</taxon>
        <taxon>Methylohalomonadales</taxon>
        <taxon>Methylohalomonadaceae</taxon>
        <taxon>Methylohalomonas</taxon>
    </lineage>
</organism>
<dbReference type="RefSeq" id="WP_259055933.1">
    <property type="nucleotide sequence ID" value="NZ_JANUCT010000014.1"/>
</dbReference>
<comment type="caution">
    <text evidence="1">The sequence shown here is derived from an EMBL/GenBank/DDBJ whole genome shotgun (WGS) entry which is preliminary data.</text>
</comment>